<comment type="cofactor">
    <cofactor evidence="1">
        <name>FAD</name>
        <dbReference type="ChEBI" id="CHEBI:57692"/>
    </cofactor>
</comment>
<dbReference type="Pfam" id="PF07992">
    <property type="entry name" value="Pyr_redox_2"/>
    <property type="match status" value="1"/>
</dbReference>
<keyword evidence="3" id="KW-0285">Flavoprotein</keyword>
<reference evidence="7 8" key="1">
    <citation type="submission" date="2023-11" db="EMBL/GenBank/DDBJ databases">
        <title>MicrobeMod: A computational toolkit for identifying prokaryotic methylation and restriction-modification with nanopore sequencing.</title>
        <authorList>
            <person name="Crits-Christoph A."/>
            <person name="Kang S.C."/>
            <person name="Lee H."/>
            <person name="Ostrov N."/>
        </authorList>
    </citation>
    <scope>NUCLEOTIDE SEQUENCE [LARGE SCALE GENOMIC DNA]</scope>
    <source>
        <strain evidence="7 8">ATCC 49870</strain>
    </source>
</reference>
<evidence type="ECO:0000259" key="6">
    <source>
        <dbReference type="Pfam" id="PF18267"/>
    </source>
</evidence>
<dbReference type="InterPro" id="IPR023753">
    <property type="entry name" value="FAD/NAD-binding_dom"/>
</dbReference>
<proteinExistence type="inferred from homology"/>
<protein>
    <submittedName>
        <fullName evidence="7">FAD-dependent oxidoreductase</fullName>
    </submittedName>
</protein>
<keyword evidence="4" id="KW-0274">FAD</keyword>
<dbReference type="PANTHER" id="PTHR43429:SF3">
    <property type="entry name" value="NITRITE REDUCTASE [NAD(P)H]"/>
    <property type="match status" value="1"/>
</dbReference>
<sequence length="417" mass="45106">MKPRLVVIGNGMAGARLLEELVARDAGRHAITVFGAEPHGNYNRIMLSPVLAGEKTVAEIMLNPREWYARHDITLHLGDPVVAIDRTRREVTSRAGVTVPYDQLVFATGSRPWLPEIPGIDLPGVGGFRDLADVETLQARLAEPAPVVILGGGLLGLEAAAGLAGHGIDVTVVHRNPVLMNRQLDDAAAAILRQALEARGVRFILGTQAEAIEGSERVEAVRLDDGRRLPAATVLFTIGIQPAIALAREAGLDCGRGIRVDDQLRSSDPAIHALGECIEHDGRTYGLVAPIWEQARVLAGVLTTGRGRYRDRATSTRLKVTGIDVFSAGRIDPAPGEHCLRLRDPQQGIYKKLILRDDNVVGVVLVGDVADGGWFFDLLGERRDISAFRERLLFGERFCEPDDTTRPAIDSPTENAA</sequence>
<organism evidence="7 8">
    <name type="scientific">Guyparkeria halophila</name>
    <dbReference type="NCBI Taxonomy" id="47960"/>
    <lineage>
        <taxon>Bacteria</taxon>
        <taxon>Pseudomonadati</taxon>
        <taxon>Pseudomonadota</taxon>
        <taxon>Gammaproteobacteria</taxon>
        <taxon>Chromatiales</taxon>
        <taxon>Thioalkalibacteraceae</taxon>
        <taxon>Guyparkeria</taxon>
    </lineage>
</organism>
<dbReference type="SUPFAM" id="SSF51905">
    <property type="entry name" value="FAD/NAD(P)-binding domain"/>
    <property type="match status" value="2"/>
</dbReference>
<dbReference type="PRINTS" id="PR00411">
    <property type="entry name" value="PNDRDTASEI"/>
</dbReference>
<dbReference type="InterPro" id="IPR036188">
    <property type="entry name" value="FAD/NAD-bd_sf"/>
</dbReference>
<evidence type="ECO:0000256" key="4">
    <source>
        <dbReference type="ARBA" id="ARBA00022827"/>
    </source>
</evidence>
<dbReference type="Pfam" id="PF18267">
    <property type="entry name" value="Rubredoxin_C"/>
    <property type="match status" value="1"/>
</dbReference>
<dbReference type="PRINTS" id="PR00368">
    <property type="entry name" value="FADPNR"/>
</dbReference>
<evidence type="ECO:0000256" key="1">
    <source>
        <dbReference type="ARBA" id="ARBA00001974"/>
    </source>
</evidence>
<feature type="domain" description="NADH-rubredoxin oxidoreductase C-terminal" evidence="6">
    <location>
        <begin position="315"/>
        <end position="379"/>
    </location>
</feature>
<feature type="domain" description="FAD/NAD(P)-binding" evidence="5">
    <location>
        <begin position="4"/>
        <end position="282"/>
    </location>
</feature>
<dbReference type="InterPro" id="IPR050260">
    <property type="entry name" value="FAD-bd_OxRdtase"/>
</dbReference>
<dbReference type="RefSeq" id="WP_322522249.1">
    <property type="nucleotide sequence ID" value="NZ_CP140153.1"/>
</dbReference>
<accession>A0ABZ0YYK6</accession>
<evidence type="ECO:0000313" key="8">
    <source>
        <dbReference type="Proteomes" id="UP001327459"/>
    </source>
</evidence>
<dbReference type="EMBL" id="CP140153">
    <property type="protein sequence ID" value="WQH17277.1"/>
    <property type="molecule type" value="Genomic_DNA"/>
</dbReference>
<evidence type="ECO:0000259" key="5">
    <source>
        <dbReference type="Pfam" id="PF07992"/>
    </source>
</evidence>
<comment type="similarity">
    <text evidence="2">Belongs to the FAD-dependent oxidoreductase family.</text>
</comment>
<dbReference type="Gene3D" id="3.30.390.30">
    <property type="match status" value="1"/>
</dbReference>
<dbReference type="Proteomes" id="UP001327459">
    <property type="component" value="Chromosome"/>
</dbReference>
<gene>
    <name evidence="7" type="ORF">SR882_05070</name>
</gene>
<evidence type="ECO:0000256" key="2">
    <source>
        <dbReference type="ARBA" id="ARBA00006442"/>
    </source>
</evidence>
<dbReference type="InterPro" id="IPR016156">
    <property type="entry name" value="FAD/NAD-linked_Rdtase_dimer_sf"/>
</dbReference>
<name>A0ABZ0YYK6_9GAMM</name>
<dbReference type="PANTHER" id="PTHR43429">
    <property type="entry name" value="PYRIDINE NUCLEOTIDE-DISULFIDE OXIDOREDUCTASE DOMAIN-CONTAINING"/>
    <property type="match status" value="1"/>
</dbReference>
<evidence type="ECO:0000256" key="3">
    <source>
        <dbReference type="ARBA" id="ARBA00022630"/>
    </source>
</evidence>
<evidence type="ECO:0000313" key="7">
    <source>
        <dbReference type="EMBL" id="WQH17277.1"/>
    </source>
</evidence>
<dbReference type="InterPro" id="IPR041575">
    <property type="entry name" value="Rubredoxin_C"/>
</dbReference>
<dbReference type="Gene3D" id="3.50.50.60">
    <property type="entry name" value="FAD/NAD(P)-binding domain"/>
    <property type="match status" value="2"/>
</dbReference>
<keyword evidence="8" id="KW-1185">Reference proteome</keyword>